<sequence>MIKNNFLTFFILLLLGLAIIFLNQSQAVLFLKQKLSDILMPFEILLSKIRNILIFWQSAILNIKNLKESNIALRGENLELYAKLTKLRELEEKNDLLKEQLRLSKDLTNIYSADVIGRDFQNNRSFMISKGAAEGIKNNMVVIGKGKTLIGKIINANYHSAEVRTILDTQSRISVIALYSKTPGLIRGLGSSVSFDLIPKNKNPEIEEPIISSGTDGIWPKGLIIGKIKKIKSADQEVFNAAEVEIAADFREFTNVFIINNAE</sequence>
<protein>
    <recommendedName>
        <fullName evidence="2">Cell shape-determining protein MreC</fullName>
    </recommendedName>
    <alternativeName>
        <fullName evidence="4">Cell shape protein MreC</fullName>
    </alternativeName>
</protein>
<evidence type="ECO:0000256" key="3">
    <source>
        <dbReference type="ARBA" id="ARBA00022960"/>
    </source>
</evidence>
<evidence type="ECO:0000313" key="8">
    <source>
        <dbReference type="Proteomes" id="UP000033986"/>
    </source>
</evidence>
<feature type="coiled-coil region" evidence="5">
    <location>
        <begin position="80"/>
        <end position="107"/>
    </location>
</feature>
<dbReference type="GO" id="GO:0008360">
    <property type="term" value="P:regulation of cell shape"/>
    <property type="evidence" value="ECO:0007669"/>
    <property type="project" value="UniProtKB-KW"/>
</dbReference>
<evidence type="ECO:0000256" key="5">
    <source>
        <dbReference type="SAM" id="Coils"/>
    </source>
</evidence>
<dbReference type="Proteomes" id="UP000033986">
    <property type="component" value="Unassembled WGS sequence"/>
</dbReference>
<dbReference type="Gene3D" id="2.40.10.340">
    <property type="entry name" value="Rod shape-determining protein MreC, domain 1"/>
    <property type="match status" value="1"/>
</dbReference>
<dbReference type="PANTHER" id="PTHR34138:SF1">
    <property type="entry name" value="CELL SHAPE-DETERMINING PROTEIN MREC"/>
    <property type="match status" value="1"/>
</dbReference>
<organism evidence="7 8">
    <name type="scientific">Candidatus Azambacteria bacterium GW2011_GWB1_42_17</name>
    <dbReference type="NCBI Taxonomy" id="1618615"/>
    <lineage>
        <taxon>Bacteria</taxon>
        <taxon>Candidatus Azamiibacteriota</taxon>
    </lineage>
</organism>
<dbReference type="InterPro" id="IPR007221">
    <property type="entry name" value="MreC"/>
</dbReference>
<keyword evidence="5" id="KW-0175">Coiled coil</keyword>
<dbReference type="AlphaFoldDB" id="A0A0G0Z6P4"/>
<feature type="domain" description="Rod shape-determining protein MreC beta-barrel core" evidence="6">
    <location>
        <begin position="115"/>
        <end position="259"/>
    </location>
</feature>
<dbReference type="NCBIfam" id="TIGR00219">
    <property type="entry name" value="mreC"/>
    <property type="match status" value="1"/>
</dbReference>
<dbReference type="InterPro" id="IPR042177">
    <property type="entry name" value="Cell/Rod_1"/>
</dbReference>
<dbReference type="EMBL" id="LCDB01000009">
    <property type="protein sequence ID" value="KKS44382.1"/>
    <property type="molecule type" value="Genomic_DNA"/>
</dbReference>
<dbReference type="InterPro" id="IPR055342">
    <property type="entry name" value="MreC_beta-barrel_core"/>
</dbReference>
<proteinExistence type="inferred from homology"/>
<comment type="similarity">
    <text evidence="1">Belongs to the MreC family.</text>
</comment>
<reference evidence="7 8" key="1">
    <citation type="journal article" date="2015" name="Nature">
        <title>rRNA introns, odd ribosomes, and small enigmatic genomes across a large radiation of phyla.</title>
        <authorList>
            <person name="Brown C.T."/>
            <person name="Hug L.A."/>
            <person name="Thomas B.C."/>
            <person name="Sharon I."/>
            <person name="Castelle C.J."/>
            <person name="Singh A."/>
            <person name="Wilkins M.J."/>
            <person name="Williams K.H."/>
            <person name="Banfield J.F."/>
        </authorList>
    </citation>
    <scope>NUCLEOTIDE SEQUENCE [LARGE SCALE GENOMIC DNA]</scope>
</reference>
<dbReference type="PIRSF" id="PIRSF038471">
    <property type="entry name" value="MreC"/>
    <property type="match status" value="1"/>
</dbReference>
<dbReference type="Gene3D" id="2.40.10.350">
    <property type="entry name" value="Rod shape-determining protein MreC, domain 2"/>
    <property type="match status" value="1"/>
</dbReference>
<evidence type="ECO:0000313" key="7">
    <source>
        <dbReference type="EMBL" id="KKS44382.1"/>
    </source>
</evidence>
<dbReference type="Pfam" id="PF04085">
    <property type="entry name" value="MreC"/>
    <property type="match status" value="1"/>
</dbReference>
<name>A0A0G0Z6P4_9BACT</name>
<evidence type="ECO:0000256" key="1">
    <source>
        <dbReference type="ARBA" id="ARBA00009369"/>
    </source>
</evidence>
<dbReference type="GO" id="GO:0005886">
    <property type="term" value="C:plasma membrane"/>
    <property type="evidence" value="ECO:0007669"/>
    <property type="project" value="TreeGrafter"/>
</dbReference>
<evidence type="ECO:0000256" key="2">
    <source>
        <dbReference type="ARBA" id="ARBA00013855"/>
    </source>
</evidence>
<evidence type="ECO:0000259" key="6">
    <source>
        <dbReference type="Pfam" id="PF04085"/>
    </source>
</evidence>
<comment type="caution">
    <text evidence="7">The sequence shown here is derived from an EMBL/GenBank/DDBJ whole genome shotgun (WGS) entry which is preliminary data.</text>
</comment>
<dbReference type="InterPro" id="IPR042175">
    <property type="entry name" value="Cell/Rod_MreC_2"/>
</dbReference>
<keyword evidence="3" id="KW-0133">Cell shape</keyword>
<evidence type="ECO:0000256" key="4">
    <source>
        <dbReference type="ARBA" id="ARBA00032089"/>
    </source>
</evidence>
<gene>
    <name evidence="7" type="ORF">UV07_C0009G0041</name>
</gene>
<dbReference type="PANTHER" id="PTHR34138">
    <property type="entry name" value="CELL SHAPE-DETERMINING PROTEIN MREC"/>
    <property type="match status" value="1"/>
</dbReference>
<accession>A0A0G0Z6P4</accession>